<reference evidence="3 4" key="1">
    <citation type="journal article" date="2016" name="Genome Announc.">
        <title>Genome Sequence of Madurella mycetomatis mm55, Isolated from a Human Mycetoma Case in Sudan.</title>
        <authorList>
            <person name="Smit S."/>
            <person name="Derks M.F."/>
            <person name="Bervoets S."/>
            <person name="Fahal A."/>
            <person name="van Leeuwen W."/>
            <person name="van Belkum A."/>
            <person name="van de Sande W.W."/>
        </authorList>
    </citation>
    <scope>NUCLEOTIDE SEQUENCE [LARGE SCALE GENOMIC DNA]</scope>
    <source>
        <strain evidence="4">mm55</strain>
    </source>
</reference>
<dbReference type="AlphaFoldDB" id="A0A175VZL3"/>
<feature type="domain" description="Nephrocystin 3-like N-terminal" evidence="2">
    <location>
        <begin position="284"/>
        <end position="464"/>
    </location>
</feature>
<dbReference type="EMBL" id="LCTW02000200">
    <property type="protein sequence ID" value="KXX76649.1"/>
    <property type="molecule type" value="Genomic_DNA"/>
</dbReference>
<dbReference type="Gene3D" id="3.40.50.300">
    <property type="entry name" value="P-loop containing nucleotide triphosphate hydrolases"/>
    <property type="match status" value="1"/>
</dbReference>
<keyword evidence="4" id="KW-1185">Reference proteome</keyword>
<dbReference type="PANTHER" id="PTHR10039:SF14">
    <property type="entry name" value="NACHT DOMAIN-CONTAINING PROTEIN"/>
    <property type="match status" value="1"/>
</dbReference>
<sequence>MSGTSATSSYGLSVLHSGSLPRLDIILVHGFGGHPEKTWKIIDPEPRIGDSSNGCWPRDLVPAHLEQTVRILSFRYYERTERPYQDTALSRISEKLLEKLCQYRDKGSIYRPIVWIGHSALIQARRYVSDASIRDIFCFTRGVIFFATPHHSPGSWETVVSKIFNRTPDNQSFGVTAADTTLLLDEDSQGLDQLRLDFNRIWQGRTHPSLVTFQESQEPRRVAPKEIVEYDHEDGQRAAWNDRKVAHQLDADADLGDQDAQTLHWIGIDKIRSTYKPPSPATEGTCAWIEGRDEFRNWQSCFKEKTNKNNMWIYGGFGWGKTYLSRHIIKLLEREPLGSNDTLACCSHEELKHGNQNPKSILLCLIYDIVSTHRKLLRPCLADYRQSRELEVCTWDFSRVVNLWHKVVDEAKERGYSLTLIIDGLDLCLDNASVEEQREFFKCITQKSTSMGEETSLRSLVLSRADHDLKKLQKDFHFIAYHIKEIDTIKDISATVIENMEWIAIQFKECYGSDKQLKSDVSKWIGTRTNGMYLWARLMLDELKSKRRYRRDLNELFENLPPGLLPLYDLILGRASHFRTQRSGQKPDFAQKVLFWITYQLDPMNEEELRTAYSLINADWFRNKLIDPVAIPRIDNKDTRRANNINLQRDISRSCGPLVKFRSDKRFVPTHHSVRDFLVTPTEKFNDVLDPETPPLSNHPDYHWEDVRADKIIRRLCTNYLLLPYFADSGAPYGDSADEKSVWEAKVVHRVRKHPFSRYAALNWIGHLKASMSDLITLRPDTFRKGSDERILLDLKSVKPGQEHALSWVEVWCYHNKWRDMERFTQNQLPVEIWQNQWIQRSQRDQGKNQK</sequence>
<evidence type="ECO:0000256" key="1">
    <source>
        <dbReference type="ARBA" id="ARBA00022737"/>
    </source>
</evidence>
<dbReference type="InterPro" id="IPR027417">
    <property type="entry name" value="P-loop_NTPase"/>
</dbReference>
<dbReference type="VEuPathDB" id="FungiDB:MMYC01_207284"/>
<gene>
    <name evidence="3" type="ORF">MMYC01_207284</name>
</gene>
<dbReference type="InterPro" id="IPR056884">
    <property type="entry name" value="NPHP3-like_N"/>
</dbReference>
<dbReference type="PANTHER" id="PTHR10039">
    <property type="entry name" value="AMELOGENIN"/>
    <property type="match status" value="1"/>
</dbReference>
<dbReference type="Proteomes" id="UP000078237">
    <property type="component" value="Unassembled WGS sequence"/>
</dbReference>
<dbReference type="SUPFAM" id="SSF53474">
    <property type="entry name" value="alpha/beta-Hydrolases"/>
    <property type="match status" value="1"/>
</dbReference>
<proteinExistence type="predicted"/>
<keyword evidence="1" id="KW-0677">Repeat</keyword>
<dbReference type="Pfam" id="PF24883">
    <property type="entry name" value="NPHP3_N"/>
    <property type="match status" value="1"/>
</dbReference>
<dbReference type="OrthoDB" id="5225315at2759"/>
<evidence type="ECO:0000259" key="2">
    <source>
        <dbReference type="Pfam" id="PF24883"/>
    </source>
</evidence>
<protein>
    <submittedName>
        <fullName evidence="3">Protein SERAC1</fullName>
    </submittedName>
</protein>
<evidence type="ECO:0000313" key="4">
    <source>
        <dbReference type="Proteomes" id="UP000078237"/>
    </source>
</evidence>
<name>A0A175VZL3_9PEZI</name>
<comment type="caution">
    <text evidence="3">The sequence shown here is derived from an EMBL/GenBank/DDBJ whole genome shotgun (WGS) entry which is preliminary data.</text>
</comment>
<accession>A0A175VZL3</accession>
<evidence type="ECO:0000313" key="3">
    <source>
        <dbReference type="EMBL" id="KXX76649.1"/>
    </source>
</evidence>
<organism evidence="3 4">
    <name type="scientific">Madurella mycetomatis</name>
    <dbReference type="NCBI Taxonomy" id="100816"/>
    <lineage>
        <taxon>Eukaryota</taxon>
        <taxon>Fungi</taxon>
        <taxon>Dikarya</taxon>
        <taxon>Ascomycota</taxon>
        <taxon>Pezizomycotina</taxon>
        <taxon>Sordariomycetes</taxon>
        <taxon>Sordariomycetidae</taxon>
        <taxon>Sordariales</taxon>
        <taxon>Sordariales incertae sedis</taxon>
        <taxon>Madurella</taxon>
    </lineage>
</organism>
<dbReference type="SUPFAM" id="SSF52540">
    <property type="entry name" value="P-loop containing nucleoside triphosphate hydrolases"/>
    <property type="match status" value="1"/>
</dbReference>
<dbReference type="InterPro" id="IPR029058">
    <property type="entry name" value="AB_hydrolase_fold"/>
</dbReference>